<comment type="caution">
    <text evidence="1">The sequence shown here is derived from an EMBL/GenBank/DDBJ whole genome shotgun (WGS) entry which is preliminary data.</text>
</comment>
<accession>A0AAP0JTW6</accession>
<dbReference type="AlphaFoldDB" id="A0AAP0JTW6"/>
<dbReference type="Proteomes" id="UP001419268">
    <property type="component" value="Unassembled WGS sequence"/>
</dbReference>
<dbReference type="EMBL" id="JBBNAG010000004">
    <property type="protein sequence ID" value="KAK9139625.1"/>
    <property type="molecule type" value="Genomic_DNA"/>
</dbReference>
<reference evidence="1 2" key="1">
    <citation type="submission" date="2024-01" db="EMBL/GenBank/DDBJ databases">
        <title>Genome assemblies of Stephania.</title>
        <authorList>
            <person name="Yang L."/>
        </authorList>
    </citation>
    <scope>NUCLEOTIDE SEQUENCE [LARGE SCALE GENOMIC DNA]</scope>
    <source>
        <strain evidence="1">JXDWG</strain>
        <tissue evidence="1">Leaf</tissue>
    </source>
</reference>
<gene>
    <name evidence="1" type="ORF">Scep_009306</name>
</gene>
<proteinExistence type="predicted"/>
<protein>
    <submittedName>
        <fullName evidence="1">Uncharacterized protein</fullName>
    </submittedName>
</protein>
<name>A0AAP0JTW6_9MAGN</name>
<evidence type="ECO:0000313" key="1">
    <source>
        <dbReference type="EMBL" id="KAK9139625.1"/>
    </source>
</evidence>
<evidence type="ECO:0000313" key="2">
    <source>
        <dbReference type="Proteomes" id="UP001419268"/>
    </source>
</evidence>
<keyword evidence="2" id="KW-1185">Reference proteome</keyword>
<organism evidence="1 2">
    <name type="scientific">Stephania cephalantha</name>
    <dbReference type="NCBI Taxonomy" id="152367"/>
    <lineage>
        <taxon>Eukaryota</taxon>
        <taxon>Viridiplantae</taxon>
        <taxon>Streptophyta</taxon>
        <taxon>Embryophyta</taxon>
        <taxon>Tracheophyta</taxon>
        <taxon>Spermatophyta</taxon>
        <taxon>Magnoliopsida</taxon>
        <taxon>Ranunculales</taxon>
        <taxon>Menispermaceae</taxon>
        <taxon>Menispermoideae</taxon>
        <taxon>Cissampelideae</taxon>
        <taxon>Stephania</taxon>
    </lineage>
</organism>
<sequence>MAEDPSISLNAEAVMAASTSTADVSNFAPRGSTKIEGSRMVVMSSQILNSTHVDAGMATGYTDHIFH</sequence>